<accession>A0A392MCU6</accession>
<dbReference type="EMBL" id="LXQA010008265">
    <property type="protein sequence ID" value="MCH85310.1"/>
    <property type="molecule type" value="Genomic_DNA"/>
</dbReference>
<protein>
    <submittedName>
        <fullName evidence="3">Pi-PLC X domain plant-like protein</fullName>
    </submittedName>
</protein>
<name>A0A392MCU6_9FABA</name>
<comment type="caution">
    <text evidence="3">The sequence shown here is derived from an EMBL/GenBank/DDBJ whole genome shotgun (WGS) entry which is preliminary data.</text>
</comment>
<sequence length="65" mass="6710">MEAGASFGSCKNISVPSTSPVSSTGGSGSFTGSVQFSKSASPARYPNSVLVFLFYFLLIAVLLKL</sequence>
<evidence type="ECO:0000313" key="4">
    <source>
        <dbReference type="Proteomes" id="UP000265520"/>
    </source>
</evidence>
<reference evidence="3 4" key="1">
    <citation type="journal article" date="2018" name="Front. Plant Sci.">
        <title>Red Clover (Trifolium pratense) and Zigzag Clover (T. medium) - A Picture of Genomic Similarities and Differences.</title>
        <authorList>
            <person name="Dluhosova J."/>
            <person name="Istvanek J."/>
            <person name="Nedelnik J."/>
            <person name="Repkova J."/>
        </authorList>
    </citation>
    <scope>NUCLEOTIDE SEQUENCE [LARGE SCALE GENOMIC DNA]</scope>
    <source>
        <strain evidence="4">cv. 10/8</strain>
        <tissue evidence="3">Leaf</tissue>
    </source>
</reference>
<evidence type="ECO:0000256" key="2">
    <source>
        <dbReference type="SAM" id="Phobius"/>
    </source>
</evidence>
<keyword evidence="2" id="KW-0472">Membrane</keyword>
<keyword evidence="4" id="KW-1185">Reference proteome</keyword>
<keyword evidence="2" id="KW-0812">Transmembrane</keyword>
<feature type="transmembrane region" description="Helical" evidence="2">
    <location>
        <begin position="45"/>
        <end position="63"/>
    </location>
</feature>
<keyword evidence="2" id="KW-1133">Transmembrane helix</keyword>
<evidence type="ECO:0000256" key="1">
    <source>
        <dbReference type="SAM" id="MobiDB-lite"/>
    </source>
</evidence>
<dbReference type="AlphaFoldDB" id="A0A392MCU6"/>
<proteinExistence type="predicted"/>
<evidence type="ECO:0000313" key="3">
    <source>
        <dbReference type="EMBL" id="MCH85310.1"/>
    </source>
</evidence>
<gene>
    <name evidence="3" type="ORF">A2U01_0006154</name>
</gene>
<organism evidence="3 4">
    <name type="scientific">Trifolium medium</name>
    <dbReference type="NCBI Taxonomy" id="97028"/>
    <lineage>
        <taxon>Eukaryota</taxon>
        <taxon>Viridiplantae</taxon>
        <taxon>Streptophyta</taxon>
        <taxon>Embryophyta</taxon>
        <taxon>Tracheophyta</taxon>
        <taxon>Spermatophyta</taxon>
        <taxon>Magnoliopsida</taxon>
        <taxon>eudicotyledons</taxon>
        <taxon>Gunneridae</taxon>
        <taxon>Pentapetalae</taxon>
        <taxon>rosids</taxon>
        <taxon>fabids</taxon>
        <taxon>Fabales</taxon>
        <taxon>Fabaceae</taxon>
        <taxon>Papilionoideae</taxon>
        <taxon>50 kb inversion clade</taxon>
        <taxon>NPAAA clade</taxon>
        <taxon>Hologalegina</taxon>
        <taxon>IRL clade</taxon>
        <taxon>Trifolieae</taxon>
        <taxon>Trifolium</taxon>
    </lineage>
</organism>
<feature type="region of interest" description="Disordered" evidence="1">
    <location>
        <begin position="1"/>
        <end position="27"/>
    </location>
</feature>
<feature type="compositionally biased region" description="Low complexity" evidence="1">
    <location>
        <begin position="14"/>
        <end position="27"/>
    </location>
</feature>
<dbReference type="Proteomes" id="UP000265520">
    <property type="component" value="Unassembled WGS sequence"/>
</dbReference>